<accession>A0A9P6N944</accession>
<sequence>MLRSLGRCGSYLLGSSLVLTRQLHLQGSIGASRIRSIRSRTVRLSSVISPARPRQLKKSLQTLWAHSKTIANPYFNICRYTSPVHGTRSLGSAFARQVLYDLPIRYVNTHASLQAPIQISNPVDPIKTLVKSSQPRSIAHTDELHEPILFGMSHRHQASQERYLRPPLPPACISRPSRSDLIDFSQYQFGHQSSKAQEQLSQLNVAVGIGDSSRAKAILFELEKSLGYVRQIPFESSVSQAINHAQLYRSEDAGNKNLPTLNEVVSTSLFSGLLRNLINEAIKQENLGNKEQQKKNEDEVHKWLLNFRYNGPDWAQVDHHLLAGVLKGLLLYDHRFVHFLISSHSQTRLNGCFCNLMVKIRAIDPLA</sequence>
<dbReference type="OrthoDB" id="10498005at2759"/>
<gene>
    <name evidence="1" type="ORF">CROQUDRAFT_281949</name>
</gene>
<proteinExistence type="predicted"/>
<organism evidence="1 2">
    <name type="scientific">Cronartium quercuum f. sp. fusiforme G11</name>
    <dbReference type="NCBI Taxonomy" id="708437"/>
    <lineage>
        <taxon>Eukaryota</taxon>
        <taxon>Fungi</taxon>
        <taxon>Dikarya</taxon>
        <taxon>Basidiomycota</taxon>
        <taxon>Pucciniomycotina</taxon>
        <taxon>Pucciniomycetes</taxon>
        <taxon>Pucciniales</taxon>
        <taxon>Coleosporiaceae</taxon>
        <taxon>Cronartium</taxon>
    </lineage>
</organism>
<reference evidence="1" key="1">
    <citation type="submission" date="2013-11" db="EMBL/GenBank/DDBJ databases">
        <title>Genome sequence of the fusiform rust pathogen reveals effectors for host alternation and coevolution with pine.</title>
        <authorList>
            <consortium name="DOE Joint Genome Institute"/>
            <person name="Smith K."/>
            <person name="Pendleton A."/>
            <person name="Kubisiak T."/>
            <person name="Anderson C."/>
            <person name="Salamov A."/>
            <person name="Aerts A."/>
            <person name="Riley R."/>
            <person name="Clum A."/>
            <person name="Lindquist E."/>
            <person name="Ence D."/>
            <person name="Campbell M."/>
            <person name="Kronenberg Z."/>
            <person name="Feau N."/>
            <person name="Dhillon B."/>
            <person name="Hamelin R."/>
            <person name="Burleigh J."/>
            <person name="Smith J."/>
            <person name="Yandell M."/>
            <person name="Nelson C."/>
            <person name="Grigoriev I."/>
            <person name="Davis J."/>
        </authorList>
    </citation>
    <scope>NUCLEOTIDE SEQUENCE</scope>
    <source>
        <strain evidence="1">G11</strain>
    </source>
</reference>
<evidence type="ECO:0000313" key="2">
    <source>
        <dbReference type="Proteomes" id="UP000886653"/>
    </source>
</evidence>
<keyword evidence="2" id="KW-1185">Reference proteome</keyword>
<protein>
    <submittedName>
        <fullName evidence="1">Uncharacterized protein</fullName>
    </submittedName>
</protein>
<evidence type="ECO:0000313" key="1">
    <source>
        <dbReference type="EMBL" id="KAG0141583.1"/>
    </source>
</evidence>
<dbReference type="Proteomes" id="UP000886653">
    <property type="component" value="Unassembled WGS sequence"/>
</dbReference>
<dbReference type="EMBL" id="MU167380">
    <property type="protein sequence ID" value="KAG0141583.1"/>
    <property type="molecule type" value="Genomic_DNA"/>
</dbReference>
<name>A0A9P6N944_9BASI</name>
<comment type="caution">
    <text evidence="1">The sequence shown here is derived from an EMBL/GenBank/DDBJ whole genome shotgun (WGS) entry which is preliminary data.</text>
</comment>
<dbReference type="AlphaFoldDB" id="A0A9P6N944"/>